<organism evidence="2 3">
    <name type="scientific">Cellvibrio mixtus</name>
    <dbReference type="NCBI Taxonomy" id="39650"/>
    <lineage>
        <taxon>Bacteria</taxon>
        <taxon>Pseudomonadati</taxon>
        <taxon>Pseudomonadota</taxon>
        <taxon>Gammaproteobacteria</taxon>
        <taxon>Cellvibrionales</taxon>
        <taxon>Cellvibrionaceae</taxon>
        <taxon>Cellvibrio</taxon>
    </lineage>
</organism>
<dbReference type="Proteomes" id="UP000216101">
    <property type="component" value="Unassembled WGS sequence"/>
</dbReference>
<dbReference type="AlphaFoldDB" id="A0A266Q562"/>
<sequence length="81" mass="9185">MAMHSQNQRRLKMQKNEHYLTVGELASLARVSARTIYNRLSAGGLGLPPSTKLPKSRRVLFRASDVESWINQHKESVAPIR</sequence>
<dbReference type="Pfam" id="PF12728">
    <property type="entry name" value="HTH_17"/>
    <property type="match status" value="1"/>
</dbReference>
<name>A0A266Q562_9GAMM</name>
<dbReference type="InterPro" id="IPR009061">
    <property type="entry name" value="DNA-bd_dom_put_sf"/>
</dbReference>
<protein>
    <recommendedName>
        <fullName evidence="1">Helix-turn-helix domain-containing protein</fullName>
    </recommendedName>
</protein>
<dbReference type="SUPFAM" id="SSF46955">
    <property type="entry name" value="Putative DNA-binding domain"/>
    <property type="match status" value="1"/>
</dbReference>
<evidence type="ECO:0000313" key="2">
    <source>
        <dbReference type="EMBL" id="OZY84499.1"/>
    </source>
</evidence>
<evidence type="ECO:0000313" key="3">
    <source>
        <dbReference type="Proteomes" id="UP000216101"/>
    </source>
</evidence>
<comment type="caution">
    <text evidence="2">The sequence shown here is derived from an EMBL/GenBank/DDBJ whole genome shotgun (WGS) entry which is preliminary data.</text>
</comment>
<keyword evidence="3" id="KW-1185">Reference proteome</keyword>
<proteinExistence type="predicted"/>
<reference evidence="3" key="1">
    <citation type="submission" date="2017-05" db="EMBL/GenBank/DDBJ databases">
        <authorList>
            <person name="Barney B.M."/>
        </authorList>
    </citation>
    <scope>NUCLEOTIDE SEQUENCE [LARGE SCALE GENOMIC DNA]</scope>
    <source>
        <strain evidence="3">PSBB022</strain>
    </source>
</reference>
<gene>
    <name evidence="2" type="ORF">CBP51_14975</name>
</gene>
<evidence type="ECO:0000259" key="1">
    <source>
        <dbReference type="Pfam" id="PF12728"/>
    </source>
</evidence>
<feature type="domain" description="Helix-turn-helix" evidence="1">
    <location>
        <begin position="19"/>
        <end position="73"/>
    </location>
</feature>
<dbReference type="EMBL" id="NHNI01000002">
    <property type="protein sequence ID" value="OZY84499.1"/>
    <property type="molecule type" value="Genomic_DNA"/>
</dbReference>
<dbReference type="InterPro" id="IPR041657">
    <property type="entry name" value="HTH_17"/>
</dbReference>
<accession>A0A266Q562</accession>